<evidence type="ECO:0000313" key="2">
    <source>
        <dbReference type="Proteomes" id="UP000822993"/>
    </source>
</evidence>
<evidence type="ECO:0000313" key="1">
    <source>
        <dbReference type="EMBL" id="MBE7702212.1"/>
    </source>
</evidence>
<dbReference type="EMBL" id="JACSPN010000036">
    <property type="protein sequence ID" value="MBE7702212.1"/>
    <property type="molecule type" value="Genomic_DNA"/>
</dbReference>
<reference evidence="1 2" key="1">
    <citation type="submission" date="2020-08" db="EMBL/GenBank/DDBJ databases">
        <title>A Genomic Blueprint of the Chicken Gut Microbiome.</title>
        <authorList>
            <person name="Gilroy R."/>
            <person name="Ravi A."/>
            <person name="Getino M."/>
            <person name="Pursley I."/>
            <person name="Horton D.L."/>
            <person name="Alikhan N.-F."/>
            <person name="Baker D."/>
            <person name="Gharbi K."/>
            <person name="Hall N."/>
            <person name="Watson M."/>
            <person name="Adriaenssens E.M."/>
            <person name="Foster-Nyarko E."/>
            <person name="Jarju S."/>
            <person name="Secka A."/>
            <person name="Antonio M."/>
            <person name="Oren A."/>
            <person name="Chaudhuri R."/>
            <person name="La Ragione R.M."/>
            <person name="Hildebrand F."/>
            <person name="Pallen M.J."/>
        </authorList>
    </citation>
    <scope>NUCLEOTIDE SEQUENCE [LARGE SCALE GENOMIC DNA]</scope>
    <source>
        <strain evidence="1 2">Sa1BUA8</strain>
    </source>
</reference>
<dbReference type="Proteomes" id="UP000822993">
    <property type="component" value="Unassembled WGS sequence"/>
</dbReference>
<dbReference type="AlphaFoldDB" id="A0A9D5UJT9"/>
<organism evidence="1 2">
    <name type="scientific">Oerskovia douganii</name>
    <dbReference type="NCBI Taxonomy" id="2762210"/>
    <lineage>
        <taxon>Bacteria</taxon>
        <taxon>Bacillati</taxon>
        <taxon>Actinomycetota</taxon>
        <taxon>Actinomycetes</taxon>
        <taxon>Micrococcales</taxon>
        <taxon>Cellulomonadaceae</taxon>
        <taxon>Oerskovia</taxon>
    </lineage>
</organism>
<comment type="caution">
    <text evidence="1">The sequence shown here is derived from an EMBL/GenBank/DDBJ whole genome shotgun (WGS) entry which is preliminary data.</text>
</comment>
<name>A0A9D5UJT9_9CELL</name>
<accession>A0A9D5UJT9</accession>
<dbReference type="RefSeq" id="WP_193721407.1">
    <property type="nucleotide sequence ID" value="NZ_JACSPN010000036.1"/>
</dbReference>
<keyword evidence="2" id="KW-1185">Reference proteome</keyword>
<proteinExistence type="predicted"/>
<gene>
    <name evidence="1" type="ORF">H9623_18125</name>
</gene>
<protein>
    <submittedName>
        <fullName evidence="1">Uncharacterized protein</fullName>
    </submittedName>
</protein>
<sequence>MASVQGLFRLGEPSAALLRGGAQLVAKDGANLGTIMQGGKFVAQARFVPVAVNAAGIAAAVGPAVAMIAIQMQLGEITRLVHTNIALTTHVLQTIRTEQWATLTGLAKEIEGTVARVREIRGVPASAWQKISGKGADLETQLDLYRRNVAGHVRQLDGLTAHGPRREFLEANAEAIVFDAFALLTSLKAWTGYQAVHAGWSRAAGVDDVHEAKQFDLIVAEARAGFEESLTEATRLVDALTRELHIIAELPGRASMPLTRSRRSARSSQLTCAQILDALAPLTEVLHPEGLESTPPHVLCVPPGYDDERVLRILPWLLDDGEELRAVAAPFQVDADDALATLGRKALPLDRVTPDMVVAVTDRRVLAAKSSALLKRGEIRDSIPLEDVRYVRYVPGADDGARTSVDLITRDDNIRWLFPRDVDEPQVGALAALLAESMSIPAAERDALLQHQVGLTELEAVVDDARVAAV</sequence>